<dbReference type="AlphaFoldDB" id="A0A2U2N918"/>
<evidence type="ECO:0000256" key="1">
    <source>
        <dbReference type="SAM" id="MobiDB-lite"/>
    </source>
</evidence>
<evidence type="ECO:0008006" key="4">
    <source>
        <dbReference type="Google" id="ProtNLM"/>
    </source>
</evidence>
<dbReference type="EMBL" id="QFFM01000012">
    <property type="protein sequence ID" value="PWG65665.1"/>
    <property type="molecule type" value="Genomic_DNA"/>
</dbReference>
<reference evidence="2 3" key="1">
    <citation type="journal article" date="2018" name="Int. J. Syst. Evol. Microbiol.">
        <title>Bifidobacterium callitrichidarum sp. nov. from the faeces of the emperor tamarin (Saguinus imperator).</title>
        <authorList>
            <person name="Modesto M."/>
            <person name="Michelini S."/>
            <person name="Sansosti M.C."/>
            <person name="De Filippo C."/>
            <person name="Cavalieri D."/>
            <person name="Qvirist L."/>
            <person name="Andlid T."/>
            <person name="Spiezio C."/>
            <person name="Sandri C."/>
            <person name="Pascarelli S."/>
            <person name="Sgorbati B."/>
            <person name="Mattarelli P."/>
        </authorList>
    </citation>
    <scope>NUCLEOTIDE SEQUENCE [LARGE SCALE GENOMIC DNA]</scope>
    <source>
        <strain evidence="2 3">TRI 5</strain>
    </source>
</reference>
<protein>
    <recommendedName>
        <fullName evidence="4">Leucine rich repeat variant</fullName>
    </recommendedName>
</protein>
<feature type="region of interest" description="Disordered" evidence="1">
    <location>
        <begin position="1"/>
        <end position="38"/>
    </location>
</feature>
<evidence type="ECO:0000313" key="3">
    <source>
        <dbReference type="Proteomes" id="UP000245876"/>
    </source>
</evidence>
<organism evidence="2 3">
    <name type="scientific">Bifidobacterium callitrichidarum</name>
    <dbReference type="NCBI Taxonomy" id="2052941"/>
    <lineage>
        <taxon>Bacteria</taxon>
        <taxon>Bacillati</taxon>
        <taxon>Actinomycetota</taxon>
        <taxon>Actinomycetes</taxon>
        <taxon>Bifidobacteriales</taxon>
        <taxon>Bifidobacteriaceae</taxon>
        <taxon>Bifidobacterium</taxon>
    </lineage>
</organism>
<evidence type="ECO:0000313" key="2">
    <source>
        <dbReference type="EMBL" id="PWG65665.1"/>
    </source>
</evidence>
<comment type="caution">
    <text evidence="2">The sequence shown here is derived from an EMBL/GenBank/DDBJ whole genome shotgun (WGS) entry which is preliminary data.</text>
</comment>
<feature type="compositionally biased region" description="Basic and acidic residues" evidence="1">
    <location>
        <begin position="1"/>
        <end position="24"/>
    </location>
</feature>
<dbReference type="RefSeq" id="WP_109057134.1">
    <property type="nucleotide sequence ID" value="NZ_QFFM01000012.1"/>
</dbReference>
<name>A0A2U2N918_9BIFI</name>
<proteinExistence type="predicted"/>
<gene>
    <name evidence="2" type="ORF">DF196_06955</name>
</gene>
<dbReference type="Proteomes" id="UP000245876">
    <property type="component" value="Unassembled WGS sequence"/>
</dbReference>
<dbReference type="OrthoDB" id="5196541at2"/>
<keyword evidence="3" id="KW-1185">Reference proteome</keyword>
<accession>A0A2U2N918</accession>
<sequence>MANYNEADHPRDPFGKYRDKDKSRTPNQLPEDSTPEWVRRLNARAVEKAESGEDLTPGEVEYLSRQAPEQVCQRLFEANNPTLDGYIISNENISDYQVDDILYRQPDDESMQTVREGVASRYGISDDLTNQCETWIQPDSQIPSESRRRIAVNMLDNPTMRSETINRILQQYPSSEIAEHAVRNPNSNDMTLALAVEHLKPNSDAYYDVEHNPQCGPRALHAMLAKKPYDMGRTIGVFSHPALDKETLEDYKSYCSYNNSDAALGASMNPSITPEMAEELYRSNYQHSGVIRDQLAANPATPDRILDEMMSQNDPYVDQLLVSNPSIGDARARKILNRAESKSTVCVEILNNKGLSEQFRSKVQLLDYSDDEW</sequence>